<name>A0A2W1NCB9_PAEXE</name>
<dbReference type="InterPro" id="IPR020020">
    <property type="entry name" value="Luciferase-type_oxidoreductase"/>
</dbReference>
<dbReference type="Proteomes" id="UP000214746">
    <property type="component" value="Unassembled WGS sequence"/>
</dbReference>
<dbReference type="Pfam" id="PF00296">
    <property type="entry name" value="Bac_luciferase"/>
    <property type="match status" value="1"/>
</dbReference>
<feature type="domain" description="Luciferase-like" evidence="5">
    <location>
        <begin position="18"/>
        <end position="232"/>
    </location>
</feature>
<dbReference type="InterPro" id="IPR051260">
    <property type="entry name" value="Diverse_substr_monoxygenases"/>
</dbReference>
<organism evidence="6 7">
    <name type="scientific">Paenibacillus xerothermodurans</name>
    <dbReference type="NCBI Taxonomy" id="1977292"/>
    <lineage>
        <taxon>Bacteria</taxon>
        <taxon>Bacillati</taxon>
        <taxon>Bacillota</taxon>
        <taxon>Bacilli</taxon>
        <taxon>Bacillales</taxon>
        <taxon>Paenibacillaceae</taxon>
        <taxon>Paenibacillus</taxon>
    </lineage>
</organism>
<dbReference type="PANTHER" id="PTHR30011">
    <property type="entry name" value="ALKANESULFONATE MONOOXYGENASE-RELATED"/>
    <property type="match status" value="1"/>
</dbReference>
<keyword evidence="3" id="KW-0560">Oxidoreductase</keyword>
<accession>A0A2W1NCB9</accession>
<dbReference type="OrthoDB" id="7239898at2"/>
<evidence type="ECO:0000256" key="1">
    <source>
        <dbReference type="ARBA" id="ARBA00022630"/>
    </source>
</evidence>
<dbReference type="GO" id="GO:0004497">
    <property type="term" value="F:monooxygenase activity"/>
    <property type="evidence" value="ECO:0007669"/>
    <property type="project" value="UniProtKB-KW"/>
</dbReference>
<dbReference type="PANTHER" id="PTHR30011:SF16">
    <property type="entry name" value="C2H2 FINGER DOMAIN TRANSCRIPTION FACTOR (EUROFUNG)-RELATED"/>
    <property type="match status" value="1"/>
</dbReference>
<dbReference type="GO" id="GO:0016705">
    <property type="term" value="F:oxidoreductase activity, acting on paired donors, with incorporation or reduction of molecular oxygen"/>
    <property type="evidence" value="ECO:0007669"/>
    <property type="project" value="InterPro"/>
</dbReference>
<dbReference type="SUPFAM" id="SSF51679">
    <property type="entry name" value="Bacterial luciferase-like"/>
    <property type="match status" value="1"/>
</dbReference>
<evidence type="ECO:0000259" key="5">
    <source>
        <dbReference type="Pfam" id="PF00296"/>
    </source>
</evidence>
<protein>
    <submittedName>
        <fullName evidence="6">TIGR03571 family LLM class oxidoreductase</fullName>
    </submittedName>
</protein>
<evidence type="ECO:0000256" key="4">
    <source>
        <dbReference type="ARBA" id="ARBA00023033"/>
    </source>
</evidence>
<keyword evidence="4" id="KW-0503">Monooxygenase</keyword>
<dbReference type="Gene3D" id="3.20.20.30">
    <property type="entry name" value="Luciferase-like domain"/>
    <property type="match status" value="1"/>
</dbReference>
<gene>
    <name evidence="6" type="ORF">CBW46_004025</name>
</gene>
<keyword evidence="1" id="KW-0285">Flavoprotein</keyword>
<dbReference type="InterPro" id="IPR011251">
    <property type="entry name" value="Luciferase-like_dom"/>
</dbReference>
<comment type="caution">
    <text evidence="6">The sequence shown here is derived from an EMBL/GenBank/DDBJ whole genome shotgun (WGS) entry which is preliminary data.</text>
</comment>
<sequence length="320" mass="36302">MSAARHGAYQRMYQQDKMTLGFLIPFEPMTSSLPRMENTVELARKLEAFGLACIWLRDVTVRNLAADDHGQVYDLWIYLTYLAAKTDHIALGTASVVLPLRHPVRVAKEAASVDRLFPDRLIMGVASGDREKDFIALGVAREQRGEIFEENYLFLDRLLNEDNPTIKSNQGIIEANEMELIPRPVTAIPTMVTGFSQQSLEWIAAHGDGWIQYPRGLKEQAALIQEYRTLVNRKFPGIFKPFTQTLYVDLSENADTVPTPIPLGYRVGRKHLLDLLMKFQEIGVNHLAFVPYFAKRPIDEMIEEIGEEILPHFPAHAISP</sequence>
<keyword evidence="2" id="KW-0288">FMN</keyword>
<dbReference type="RefSeq" id="WP_089198746.1">
    <property type="nucleotide sequence ID" value="NZ_NHRJ02000002.1"/>
</dbReference>
<dbReference type="EMBL" id="NHRJ02000002">
    <property type="protein sequence ID" value="PZE21604.1"/>
    <property type="molecule type" value="Genomic_DNA"/>
</dbReference>
<evidence type="ECO:0000256" key="3">
    <source>
        <dbReference type="ARBA" id="ARBA00023002"/>
    </source>
</evidence>
<evidence type="ECO:0000256" key="2">
    <source>
        <dbReference type="ARBA" id="ARBA00022643"/>
    </source>
</evidence>
<reference evidence="6" key="1">
    <citation type="submission" date="2018-06" db="EMBL/GenBank/DDBJ databases">
        <title>Paenibacillus xerothermodurans sp. nov. an extremely dry heat resistant spore forming bacterium isolated from the soil of Cape Canaveral, Florida.</title>
        <authorList>
            <person name="Seuylemezian A."/>
            <person name="Kaur N."/>
            <person name="Patil P."/>
            <person name="Patil P."/>
            <person name="Mayilraj S."/>
            <person name="Vaishampayan P."/>
        </authorList>
    </citation>
    <scope>NUCLEOTIDE SEQUENCE [LARGE SCALE GENOMIC DNA]</scope>
    <source>
        <strain evidence="6">ATCC 27380</strain>
    </source>
</reference>
<dbReference type="NCBIfam" id="TIGR03571">
    <property type="entry name" value="lucif_BA3436"/>
    <property type="match status" value="1"/>
</dbReference>
<proteinExistence type="predicted"/>
<keyword evidence="7" id="KW-1185">Reference proteome</keyword>
<evidence type="ECO:0000313" key="7">
    <source>
        <dbReference type="Proteomes" id="UP000214746"/>
    </source>
</evidence>
<evidence type="ECO:0000313" key="6">
    <source>
        <dbReference type="EMBL" id="PZE21604.1"/>
    </source>
</evidence>
<dbReference type="AlphaFoldDB" id="A0A2W1NCB9"/>
<dbReference type="InterPro" id="IPR036661">
    <property type="entry name" value="Luciferase-like_sf"/>
</dbReference>